<name>A0A1X2INA2_9FUNG</name>
<dbReference type="PROSITE" id="PS50216">
    <property type="entry name" value="DHHC"/>
    <property type="match status" value="1"/>
</dbReference>
<dbReference type="InterPro" id="IPR001594">
    <property type="entry name" value="Palmitoyltrfase_DHHC"/>
</dbReference>
<gene>
    <name evidence="13" type="ORF">BCR42DRAFT_371087</name>
</gene>
<dbReference type="Pfam" id="PF01529">
    <property type="entry name" value="DHHC"/>
    <property type="match status" value="1"/>
</dbReference>
<evidence type="ECO:0000256" key="8">
    <source>
        <dbReference type="ARBA" id="ARBA00023315"/>
    </source>
</evidence>
<dbReference type="PANTHER" id="PTHR12246">
    <property type="entry name" value="PALMITOYLTRANSFERASE ZDHHC16"/>
    <property type="match status" value="1"/>
</dbReference>
<accession>A0A1X2INA2</accession>
<keyword evidence="2 10" id="KW-0808">Transferase</keyword>
<proteinExistence type="inferred from homology"/>
<comment type="catalytic activity">
    <reaction evidence="9 10">
        <text>L-cysteinyl-[protein] + hexadecanoyl-CoA = S-hexadecanoyl-L-cysteinyl-[protein] + CoA</text>
        <dbReference type="Rhea" id="RHEA:36683"/>
        <dbReference type="Rhea" id="RHEA-COMP:10131"/>
        <dbReference type="Rhea" id="RHEA-COMP:11032"/>
        <dbReference type="ChEBI" id="CHEBI:29950"/>
        <dbReference type="ChEBI" id="CHEBI:57287"/>
        <dbReference type="ChEBI" id="CHEBI:57379"/>
        <dbReference type="ChEBI" id="CHEBI:74151"/>
        <dbReference type="EC" id="2.3.1.225"/>
    </reaction>
</comment>
<feature type="transmembrane region" description="Helical" evidence="10">
    <location>
        <begin position="179"/>
        <end position="205"/>
    </location>
</feature>
<feature type="transmembrane region" description="Helical" evidence="10">
    <location>
        <begin position="31"/>
        <end position="58"/>
    </location>
</feature>
<comment type="similarity">
    <text evidence="10">Belongs to the DHHC palmitoyltransferase family.</text>
</comment>
<dbReference type="OrthoDB" id="331948at2759"/>
<dbReference type="EMBL" id="MCGE01000007">
    <property type="protein sequence ID" value="ORZ19503.1"/>
    <property type="molecule type" value="Genomic_DNA"/>
</dbReference>
<evidence type="ECO:0000259" key="12">
    <source>
        <dbReference type="Pfam" id="PF01529"/>
    </source>
</evidence>
<protein>
    <recommendedName>
        <fullName evidence="10">Palmitoyltransferase</fullName>
        <ecNumber evidence="10">2.3.1.225</ecNumber>
    </recommendedName>
</protein>
<dbReference type="STRING" id="90262.A0A1X2INA2"/>
<keyword evidence="4 10" id="KW-1133">Transmembrane helix</keyword>
<organism evidence="13 14">
    <name type="scientific">Absidia repens</name>
    <dbReference type="NCBI Taxonomy" id="90262"/>
    <lineage>
        <taxon>Eukaryota</taxon>
        <taxon>Fungi</taxon>
        <taxon>Fungi incertae sedis</taxon>
        <taxon>Mucoromycota</taxon>
        <taxon>Mucoromycotina</taxon>
        <taxon>Mucoromycetes</taxon>
        <taxon>Mucorales</taxon>
        <taxon>Cunninghamellaceae</taxon>
        <taxon>Absidia</taxon>
    </lineage>
</organism>
<keyword evidence="7" id="KW-0449">Lipoprotein</keyword>
<evidence type="ECO:0000256" key="7">
    <source>
        <dbReference type="ARBA" id="ARBA00023288"/>
    </source>
</evidence>
<dbReference type="GO" id="GO:0019706">
    <property type="term" value="F:protein-cysteine S-palmitoyltransferase activity"/>
    <property type="evidence" value="ECO:0007669"/>
    <property type="project" value="UniProtKB-EC"/>
</dbReference>
<comment type="subcellular location">
    <subcellularLocation>
        <location evidence="1">Membrane</location>
        <topology evidence="1">Multi-pass membrane protein</topology>
    </subcellularLocation>
</comment>
<evidence type="ECO:0000256" key="1">
    <source>
        <dbReference type="ARBA" id="ARBA00004141"/>
    </source>
</evidence>
<evidence type="ECO:0000256" key="2">
    <source>
        <dbReference type="ARBA" id="ARBA00022679"/>
    </source>
</evidence>
<feature type="domain" description="Palmitoyltransferase DHHC" evidence="12">
    <location>
        <begin position="90"/>
        <end position="219"/>
    </location>
</feature>
<evidence type="ECO:0000256" key="4">
    <source>
        <dbReference type="ARBA" id="ARBA00022989"/>
    </source>
</evidence>
<dbReference type="AlphaFoldDB" id="A0A1X2INA2"/>
<keyword evidence="5 10" id="KW-0472">Membrane</keyword>
<dbReference type="EC" id="2.3.1.225" evidence="10"/>
<evidence type="ECO:0000256" key="9">
    <source>
        <dbReference type="ARBA" id="ARBA00048048"/>
    </source>
</evidence>
<comment type="domain">
    <text evidence="10">The DHHC domain is required for palmitoyltransferase activity.</text>
</comment>
<evidence type="ECO:0000256" key="10">
    <source>
        <dbReference type="RuleBase" id="RU079119"/>
    </source>
</evidence>
<reference evidence="13 14" key="1">
    <citation type="submission" date="2016-07" db="EMBL/GenBank/DDBJ databases">
        <title>Pervasive Adenine N6-methylation of Active Genes in Fungi.</title>
        <authorList>
            <consortium name="DOE Joint Genome Institute"/>
            <person name="Mondo S.J."/>
            <person name="Dannebaum R.O."/>
            <person name="Kuo R.C."/>
            <person name="Labutti K."/>
            <person name="Haridas S."/>
            <person name="Kuo A."/>
            <person name="Salamov A."/>
            <person name="Ahrendt S.R."/>
            <person name="Lipzen A."/>
            <person name="Sullivan W."/>
            <person name="Andreopoulos W.B."/>
            <person name="Clum A."/>
            <person name="Lindquist E."/>
            <person name="Daum C."/>
            <person name="Ramamoorthy G.K."/>
            <person name="Gryganskyi A."/>
            <person name="Culley D."/>
            <person name="Magnuson J.K."/>
            <person name="James T.Y."/>
            <person name="O'Malley M.A."/>
            <person name="Stajich J.E."/>
            <person name="Spatafora J.W."/>
            <person name="Visel A."/>
            <person name="Grigoriev I.V."/>
        </authorList>
    </citation>
    <scope>NUCLEOTIDE SEQUENCE [LARGE SCALE GENOMIC DNA]</scope>
    <source>
        <strain evidence="13 14">NRRL 1336</strain>
    </source>
</reference>
<feature type="region of interest" description="Disordered" evidence="11">
    <location>
        <begin position="342"/>
        <end position="402"/>
    </location>
</feature>
<dbReference type="InterPro" id="IPR039859">
    <property type="entry name" value="PFA4/ZDH16/20/ERF2-like"/>
</dbReference>
<dbReference type="GO" id="GO:0016020">
    <property type="term" value="C:membrane"/>
    <property type="evidence" value="ECO:0007669"/>
    <property type="project" value="UniProtKB-SubCell"/>
</dbReference>
<keyword evidence="6" id="KW-0564">Palmitate</keyword>
<keyword evidence="14" id="KW-1185">Reference proteome</keyword>
<feature type="compositionally biased region" description="Polar residues" evidence="11">
    <location>
        <begin position="390"/>
        <end position="402"/>
    </location>
</feature>
<evidence type="ECO:0000256" key="3">
    <source>
        <dbReference type="ARBA" id="ARBA00022692"/>
    </source>
</evidence>
<evidence type="ECO:0000256" key="11">
    <source>
        <dbReference type="SAM" id="MobiDB-lite"/>
    </source>
</evidence>
<sequence length="402" mass="45629">MKFQELKGQAIVLFVLLTITFLAYSSQIGILWSYLGGATLHTALILIPFNIFVILVYINYALTCLTDPGTVPPNWIPLQQHHLEVKRSTHTPRFCKSCNNYKPPRSHHCSSCGQCVLKMDHHCPWINNCVGFANYCHFIRFLVYVEISAIYLLVMLGCRLTPIVQHNSSSATLPTYTEWILIALNLLLCVLVIVGVAILSGYHIYCITTNTTTIEGWEKGKSLTLKSMGTVHDVMYPYDQGILNNINSVLGRQPLLWFWPRRMEGSGLSFPINIKHLHTKGNTVASPRMTLEEDEEEEEEGYDDDEINDKRSSRHSTWTTHTNESYHHHHDMLEMEDITQVSPAHQRYSSNLRSKASTSTLHQPPTTPGSIMTFASAASTLVDSRRPSLPHNSYSRNSKSYY</sequence>
<feature type="transmembrane region" description="Helical" evidence="10">
    <location>
        <begin position="6"/>
        <end position="24"/>
    </location>
</feature>
<evidence type="ECO:0000313" key="14">
    <source>
        <dbReference type="Proteomes" id="UP000193560"/>
    </source>
</evidence>
<evidence type="ECO:0000256" key="5">
    <source>
        <dbReference type="ARBA" id="ARBA00023136"/>
    </source>
</evidence>
<evidence type="ECO:0000256" key="6">
    <source>
        <dbReference type="ARBA" id="ARBA00023139"/>
    </source>
</evidence>
<feature type="compositionally biased region" description="Polar residues" evidence="11">
    <location>
        <begin position="342"/>
        <end position="370"/>
    </location>
</feature>
<keyword evidence="8 10" id="KW-0012">Acyltransferase</keyword>
<feature type="compositionally biased region" description="Acidic residues" evidence="11">
    <location>
        <begin position="292"/>
        <end position="307"/>
    </location>
</feature>
<feature type="region of interest" description="Disordered" evidence="11">
    <location>
        <begin position="283"/>
        <end position="327"/>
    </location>
</feature>
<feature type="transmembrane region" description="Helical" evidence="10">
    <location>
        <begin position="138"/>
        <end position="158"/>
    </location>
</feature>
<keyword evidence="3 10" id="KW-0812">Transmembrane</keyword>
<dbReference type="Proteomes" id="UP000193560">
    <property type="component" value="Unassembled WGS sequence"/>
</dbReference>
<evidence type="ECO:0000313" key="13">
    <source>
        <dbReference type="EMBL" id="ORZ19503.1"/>
    </source>
</evidence>
<comment type="caution">
    <text evidence="13">The sequence shown here is derived from an EMBL/GenBank/DDBJ whole genome shotgun (WGS) entry which is preliminary data.</text>
</comment>